<proteinExistence type="predicted"/>
<dbReference type="Proteomes" id="UP001596096">
    <property type="component" value="Unassembled WGS sequence"/>
</dbReference>
<dbReference type="SMART" id="SM00871">
    <property type="entry name" value="AraC_E_bind"/>
    <property type="match status" value="1"/>
</dbReference>
<dbReference type="RefSeq" id="WP_219546430.1">
    <property type="nucleotide sequence ID" value="NZ_JAHKRN010000024.1"/>
</dbReference>
<keyword evidence="3" id="KW-1185">Reference proteome</keyword>
<accession>A0ABW1C5Y1</accession>
<dbReference type="Pfam" id="PF06445">
    <property type="entry name" value="GyrI-like"/>
    <property type="match status" value="1"/>
</dbReference>
<reference evidence="3" key="1">
    <citation type="journal article" date="2019" name="Int. J. Syst. Evol. Microbiol.">
        <title>The Global Catalogue of Microorganisms (GCM) 10K type strain sequencing project: providing services to taxonomists for standard genome sequencing and annotation.</title>
        <authorList>
            <consortium name="The Broad Institute Genomics Platform"/>
            <consortium name="The Broad Institute Genome Sequencing Center for Infectious Disease"/>
            <person name="Wu L."/>
            <person name="Ma J."/>
        </authorList>
    </citation>
    <scope>NUCLEOTIDE SEQUENCE [LARGE SCALE GENOMIC DNA]</scope>
    <source>
        <strain evidence="3">CGMCC 4.7106</strain>
    </source>
</reference>
<evidence type="ECO:0000313" key="3">
    <source>
        <dbReference type="Proteomes" id="UP001596096"/>
    </source>
</evidence>
<organism evidence="2 3">
    <name type="scientific">Nonomuraea harbinensis</name>
    <dbReference type="NCBI Taxonomy" id="1286938"/>
    <lineage>
        <taxon>Bacteria</taxon>
        <taxon>Bacillati</taxon>
        <taxon>Actinomycetota</taxon>
        <taxon>Actinomycetes</taxon>
        <taxon>Streptosporangiales</taxon>
        <taxon>Streptosporangiaceae</taxon>
        <taxon>Nonomuraea</taxon>
    </lineage>
</organism>
<comment type="caution">
    <text evidence="2">The sequence shown here is derived from an EMBL/GenBank/DDBJ whole genome shotgun (WGS) entry which is preliminary data.</text>
</comment>
<dbReference type="EMBL" id="JBHSNW010000029">
    <property type="protein sequence ID" value="MFC5821044.1"/>
    <property type="molecule type" value="Genomic_DNA"/>
</dbReference>
<evidence type="ECO:0000313" key="2">
    <source>
        <dbReference type="EMBL" id="MFC5821044.1"/>
    </source>
</evidence>
<dbReference type="InterPro" id="IPR010499">
    <property type="entry name" value="AraC_E-bd"/>
</dbReference>
<name>A0ABW1C5Y1_9ACTN</name>
<evidence type="ECO:0000259" key="1">
    <source>
        <dbReference type="SMART" id="SM00871"/>
    </source>
</evidence>
<dbReference type="InterPro" id="IPR029442">
    <property type="entry name" value="GyrI-like"/>
</dbReference>
<gene>
    <name evidence="2" type="ORF">ACFPUY_38625</name>
</gene>
<feature type="domain" description="AraC effector-binding" evidence="1">
    <location>
        <begin position="7"/>
        <end position="164"/>
    </location>
</feature>
<sequence>MNHEPDETVAFKTLSPQPVISVRRTVPVAELPQTQAESLTALWTHLGELGVGPAGSPYVRYHTFGETETDVEVGVPVQDAAAGMGEVAAGELPGGPAVTTWHLGAHDRLAGAYERLTAWTGAAPYEPEGGAWEVYTWIDLAHRPDPAAWPAPSTWRTQLVQPLNRV</sequence>
<protein>
    <submittedName>
        <fullName evidence="2">GyrI-like domain-containing protein</fullName>
    </submittedName>
</protein>